<keyword evidence="6" id="KW-1185">Reference proteome</keyword>
<evidence type="ECO:0000313" key="3">
    <source>
        <dbReference type="EMBL" id="VDL19773.1"/>
    </source>
</evidence>
<feature type="compositionally biased region" description="Basic residues" evidence="1">
    <location>
        <begin position="522"/>
        <end position="534"/>
    </location>
</feature>
<dbReference type="GO" id="GO:0005096">
    <property type="term" value="F:GTPase activator activity"/>
    <property type="evidence" value="ECO:0007669"/>
    <property type="project" value="TreeGrafter"/>
</dbReference>
<feature type="compositionally biased region" description="Polar residues" evidence="1">
    <location>
        <begin position="116"/>
        <end position="127"/>
    </location>
</feature>
<dbReference type="SMART" id="SM00324">
    <property type="entry name" value="RhoGAP"/>
    <property type="match status" value="1"/>
</dbReference>
<proteinExistence type="predicted"/>
<feature type="domain" description="Rho-GAP" evidence="2">
    <location>
        <begin position="176"/>
        <end position="408"/>
    </location>
</feature>
<feature type="compositionally biased region" description="Low complexity" evidence="1">
    <location>
        <begin position="535"/>
        <end position="547"/>
    </location>
</feature>
<feature type="region of interest" description="Disordered" evidence="1">
    <location>
        <begin position="522"/>
        <end position="547"/>
    </location>
</feature>
<dbReference type="OrthoDB" id="6236246at2759"/>
<protein>
    <submittedName>
        <fullName evidence="7">Rho-GAP domain-containing protein</fullName>
    </submittedName>
</protein>
<dbReference type="GO" id="GO:0007264">
    <property type="term" value="P:small GTPase-mediated signal transduction"/>
    <property type="evidence" value="ECO:0007669"/>
    <property type="project" value="TreeGrafter"/>
</dbReference>
<evidence type="ECO:0000313" key="6">
    <source>
        <dbReference type="Proteomes" id="UP000321570"/>
    </source>
</evidence>
<dbReference type="Pfam" id="PF00620">
    <property type="entry name" value="RhoGAP"/>
    <property type="match status" value="1"/>
</dbReference>
<reference evidence="3 5" key="2">
    <citation type="submission" date="2018-11" db="EMBL/GenBank/DDBJ databases">
        <authorList>
            <consortium name="Pathogen Informatics"/>
        </authorList>
    </citation>
    <scope>NUCLEOTIDE SEQUENCE [LARGE SCALE GENOMIC DNA]</scope>
</reference>
<dbReference type="Gene3D" id="1.10.555.10">
    <property type="entry name" value="Rho GTPase activation protein"/>
    <property type="match status" value="1"/>
</dbReference>
<evidence type="ECO:0000313" key="7">
    <source>
        <dbReference type="WBParaSite" id="HDID_0000231101-mRNA-1"/>
    </source>
</evidence>
<feature type="region of interest" description="Disordered" evidence="1">
    <location>
        <begin position="72"/>
        <end position="153"/>
    </location>
</feature>
<dbReference type="CDD" id="cd00159">
    <property type="entry name" value="RhoGAP"/>
    <property type="match status" value="1"/>
</dbReference>
<dbReference type="PROSITE" id="PS50238">
    <property type="entry name" value="RHOGAP"/>
    <property type="match status" value="1"/>
</dbReference>
<dbReference type="PANTHER" id="PTHR45808:SF2">
    <property type="entry name" value="RHO GTPASE-ACTIVATING PROTEIN 68F"/>
    <property type="match status" value="1"/>
</dbReference>
<dbReference type="AlphaFoldDB" id="A0A0R3SCJ5"/>
<organism evidence="7">
    <name type="scientific">Hymenolepis diminuta</name>
    <name type="common">Rat tapeworm</name>
    <dbReference type="NCBI Taxonomy" id="6216"/>
    <lineage>
        <taxon>Eukaryota</taxon>
        <taxon>Metazoa</taxon>
        <taxon>Spiralia</taxon>
        <taxon>Lophotrochozoa</taxon>
        <taxon>Platyhelminthes</taxon>
        <taxon>Cestoda</taxon>
        <taxon>Eucestoda</taxon>
        <taxon>Cyclophyllidea</taxon>
        <taxon>Hymenolepididae</taxon>
        <taxon>Hymenolepis</taxon>
    </lineage>
</organism>
<dbReference type="WBParaSite" id="HDID_0000231101-mRNA-1">
    <property type="protein sequence ID" value="HDID_0000231101-mRNA-1"/>
    <property type="gene ID" value="HDID_0000231101"/>
</dbReference>
<evidence type="ECO:0000313" key="4">
    <source>
        <dbReference type="EMBL" id="VUZ56411.1"/>
    </source>
</evidence>
<reference evidence="7" key="1">
    <citation type="submission" date="2017-02" db="UniProtKB">
        <authorList>
            <consortium name="WormBaseParasite"/>
        </authorList>
    </citation>
    <scope>IDENTIFICATION</scope>
</reference>
<dbReference type="PANTHER" id="PTHR45808">
    <property type="entry name" value="RHO GTPASE-ACTIVATING PROTEIN 68F"/>
    <property type="match status" value="1"/>
</dbReference>
<dbReference type="EMBL" id="UYSG01000551">
    <property type="protein sequence ID" value="VDL19773.1"/>
    <property type="molecule type" value="Genomic_DNA"/>
</dbReference>
<dbReference type="GO" id="GO:0005737">
    <property type="term" value="C:cytoplasm"/>
    <property type="evidence" value="ECO:0007669"/>
    <property type="project" value="TreeGrafter"/>
</dbReference>
<dbReference type="Proteomes" id="UP000274504">
    <property type="component" value="Unassembled WGS sequence"/>
</dbReference>
<evidence type="ECO:0000256" key="1">
    <source>
        <dbReference type="SAM" id="MobiDB-lite"/>
    </source>
</evidence>
<dbReference type="InterPro" id="IPR008936">
    <property type="entry name" value="Rho_GTPase_activation_prot"/>
</dbReference>
<dbReference type="InterPro" id="IPR000198">
    <property type="entry name" value="RhoGAP_dom"/>
</dbReference>
<dbReference type="Proteomes" id="UP000321570">
    <property type="component" value="Unassembled WGS sequence"/>
</dbReference>
<name>A0A0R3SCJ5_HYMDI</name>
<evidence type="ECO:0000259" key="2">
    <source>
        <dbReference type="PROSITE" id="PS50238"/>
    </source>
</evidence>
<gene>
    <name evidence="3" type="ORF">HDID_LOCUS2312</name>
    <name evidence="4" type="ORF">WMSIL1_LOCUS14066</name>
</gene>
<accession>A0A0R3SCJ5</accession>
<evidence type="ECO:0000313" key="5">
    <source>
        <dbReference type="Proteomes" id="UP000274504"/>
    </source>
</evidence>
<dbReference type="STRING" id="6216.A0A0R3SCJ5"/>
<sequence length="573" mass="64451">MSSYQVEVSEKMLLTAEEYVATVDRQEGVYLLLLFPKANYDVFMHTVSSVLAELVELDIGFPERTWPLRTGISLKSMRPPQSPLKLESQGLRRGRSTERGAPSSPGKENVSPPQTPQKRPSSRSQLLNRPFFKSPARSPSRKSDRSPSKTAPLKASIKHMSSFFVSTKTPSTPKEDDLPTKNFDFNICCSVADFISRSDQLQEVEGIFRKPGSTSRIAALYLRLYDHFEAEANMIRTIENPQGPHEYSVEEARFSVAGVLVEAPPHDITGVLIRSLTALHSNEGLLHQEITELLLKATRLQYALKDKAPTHFMEGNSDWSHRLCHARQLLAYRIILQFLLPKPERMVLFAILSALHEISLRSERNLMNSTALARCLSNTLLGSPDEPEQMNQYIDTLINLIELSEDLEGLPQYLYLRIKDVLDGDSEISGNMKIMKRKTTTDLETVMKKRSWITTAQVSLESPISKFVAPPPVFPETNTPSCTPIRRTQTPLVANTLISMPTSGIFLRADANLKLPCHKTRARSPFRRWPKKKQQQLQQSSPSSPKVKLVKSKSVSRIFMDNVKTVGSKLAGL</sequence>
<reference evidence="4 6" key="3">
    <citation type="submission" date="2019-07" db="EMBL/GenBank/DDBJ databases">
        <authorList>
            <person name="Jastrzebski P J."/>
            <person name="Paukszto L."/>
            <person name="Jastrzebski P J."/>
        </authorList>
    </citation>
    <scope>NUCLEOTIDE SEQUENCE [LARGE SCALE GENOMIC DNA]</scope>
    <source>
        <strain evidence="4 6">WMS-il1</strain>
    </source>
</reference>
<dbReference type="EMBL" id="CABIJS010000703">
    <property type="protein sequence ID" value="VUZ56411.1"/>
    <property type="molecule type" value="Genomic_DNA"/>
</dbReference>
<dbReference type="SUPFAM" id="SSF48350">
    <property type="entry name" value="GTPase activation domain, GAP"/>
    <property type="match status" value="1"/>
</dbReference>